<dbReference type="Proteomes" id="UP001500192">
    <property type="component" value="Unassembled WGS sequence"/>
</dbReference>
<gene>
    <name evidence="1" type="ORF">GCM10023214_61700</name>
</gene>
<reference evidence="2" key="1">
    <citation type="journal article" date="2019" name="Int. J. Syst. Evol. Microbiol.">
        <title>The Global Catalogue of Microorganisms (GCM) 10K type strain sequencing project: providing services to taxonomists for standard genome sequencing and annotation.</title>
        <authorList>
            <consortium name="The Broad Institute Genomics Platform"/>
            <consortium name="The Broad Institute Genome Sequencing Center for Infectious Disease"/>
            <person name="Wu L."/>
            <person name="Ma J."/>
        </authorList>
    </citation>
    <scope>NUCLEOTIDE SEQUENCE [LARGE SCALE GENOMIC DNA]</scope>
    <source>
        <strain evidence="2">JCM 18054</strain>
    </source>
</reference>
<evidence type="ECO:0000313" key="1">
    <source>
        <dbReference type="EMBL" id="GAA4661198.1"/>
    </source>
</evidence>
<evidence type="ECO:0000313" key="2">
    <source>
        <dbReference type="Proteomes" id="UP001500192"/>
    </source>
</evidence>
<organism evidence="1 2">
    <name type="scientific">Amycolatopsis dongchuanensis</name>
    <dbReference type="NCBI Taxonomy" id="1070866"/>
    <lineage>
        <taxon>Bacteria</taxon>
        <taxon>Bacillati</taxon>
        <taxon>Actinomycetota</taxon>
        <taxon>Actinomycetes</taxon>
        <taxon>Pseudonocardiales</taxon>
        <taxon>Pseudonocardiaceae</taxon>
        <taxon>Amycolatopsis</taxon>
    </lineage>
</organism>
<comment type="caution">
    <text evidence="1">The sequence shown here is derived from an EMBL/GenBank/DDBJ whole genome shotgun (WGS) entry which is preliminary data.</text>
</comment>
<name>A0ABP8VDQ4_9PSEU</name>
<accession>A0ABP8VDQ4</accession>
<keyword evidence="2" id="KW-1185">Reference proteome</keyword>
<proteinExistence type="predicted"/>
<dbReference type="RefSeq" id="WP_346055754.1">
    <property type="nucleotide sequence ID" value="NZ_BAABIB010000120.1"/>
</dbReference>
<protein>
    <recommendedName>
        <fullName evidence="3">Excreted virulence factor EspC, type VII ESX diderm</fullName>
    </recommendedName>
</protein>
<evidence type="ECO:0008006" key="3">
    <source>
        <dbReference type="Google" id="ProtNLM"/>
    </source>
</evidence>
<dbReference type="EMBL" id="BAABIB010000120">
    <property type="protein sequence ID" value="GAA4661198.1"/>
    <property type="molecule type" value="Genomic_DNA"/>
</dbReference>
<sequence length="115" mass="11734">MTGNSGPGFYADPEGIKGIAKRLSDAAEAMRANADEMVLDCMFGTANEAGTTSGPCSVFGARTPGGARLGQKFDDLIGELASYGRALAGSMSTAADQLSRTGDIYVQTDSDVSGN</sequence>